<evidence type="ECO:0000313" key="1">
    <source>
        <dbReference type="EMBL" id="QES53585.1"/>
    </source>
</evidence>
<protein>
    <submittedName>
        <fullName evidence="1">Uncharacterized protein</fullName>
    </submittedName>
</protein>
<evidence type="ECO:0000313" key="2">
    <source>
        <dbReference type="Proteomes" id="UP000324101"/>
    </source>
</evidence>
<name>A0A5P2DEJ7_STRVZ</name>
<organism evidence="1 2">
    <name type="scientific">Streptomyces venezuelae</name>
    <dbReference type="NCBI Taxonomy" id="54571"/>
    <lineage>
        <taxon>Bacteria</taxon>
        <taxon>Bacillati</taxon>
        <taxon>Actinomycetota</taxon>
        <taxon>Actinomycetes</taxon>
        <taxon>Kitasatosporales</taxon>
        <taxon>Streptomycetaceae</taxon>
        <taxon>Streptomyces</taxon>
    </lineage>
</organism>
<gene>
    <name evidence="1" type="ORF">DEJ51_04390</name>
</gene>
<accession>A0A5P2DEJ7</accession>
<dbReference type="EMBL" id="CP029189">
    <property type="protein sequence ID" value="QES53585.1"/>
    <property type="molecule type" value="Genomic_DNA"/>
</dbReference>
<dbReference type="OrthoDB" id="4117892at2"/>
<dbReference type="RefSeq" id="WP_150256372.1">
    <property type="nucleotide sequence ID" value="NZ_CP029189.1"/>
</dbReference>
<proteinExistence type="predicted"/>
<dbReference type="AlphaFoldDB" id="A0A5P2DEJ7"/>
<sequence length="184" mass="19434">MDTLVEAAVAETLRTGGDEEVRLYVAACAERTVPLFLGMRAGAPDRQADLDLCVESLQGLWCADRALPDAAERVRALEGFPELRPREGAITDVAGTYAFFGVLVLRYALLANASAEAGHALSCGHAALTAVGLLDQSLPGGSVFRAEEEALQKRSLSGDVAGLWEASVASGRERLRAAVGRLPR</sequence>
<dbReference type="Proteomes" id="UP000324101">
    <property type="component" value="Chromosome"/>
</dbReference>
<reference evidence="1 2" key="1">
    <citation type="submission" date="2018-05" db="EMBL/GenBank/DDBJ databases">
        <title>Streptomyces venezuelae.</title>
        <authorList>
            <person name="Kim W."/>
            <person name="Lee N."/>
            <person name="Cho B.-K."/>
        </authorList>
    </citation>
    <scope>NUCLEOTIDE SEQUENCE [LARGE SCALE GENOMIC DNA]</scope>
    <source>
        <strain evidence="1 2">ATCC 21018</strain>
    </source>
</reference>